<reference evidence="1" key="1">
    <citation type="submission" date="2020-03" db="EMBL/GenBank/DDBJ databases">
        <title>Castanea mollissima Vanexum genome sequencing.</title>
        <authorList>
            <person name="Staton M."/>
        </authorList>
    </citation>
    <scope>NUCLEOTIDE SEQUENCE</scope>
    <source>
        <tissue evidence="1">Leaf</tissue>
    </source>
</reference>
<protein>
    <submittedName>
        <fullName evidence="1">Uncharacterized protein</fullName>
    </submittedName>
</protein>
<proteinExistence type="predicted"/>
<comment type="caution">
    <text evidence="1">The sequence shown here is derived from an EMBL/GenBank/DDBJ whole genome shotgun (WGS) entry which is preliminary data.</text>
</comment>
<dbReference type="Proteomes" id="UP000737018">
    <property type="component" value="Unassembled WGS sequence"/>
</dbReference>
<gene>
    <name evidence="1" type="ORF">CMV_005988</name>
</gene>
<organism evidence="1 2">
    <name type="scientific">Castanea mollissima</name>
    <name type="common">Chinese chestnut</name>
    <dbReference type="NCBI Taxonomy" id="60419"/>
    <lineage>
        <taxon>Eukaryota</taxon>
        <taxon>Viridiplantae</taxon>
        <taxon>Streptophyta</taxon>
        <taxon>Embryophyta</taxon>
        <taxon>Tracheophyta</taxon>
        <taxon>Spermatophyta</taxon>
        <taxon>Magnoliopsida</taxon>
        <taxon>eudicotyledons</taxon>
        <taxon>Gunneridae</taxon>
        <taxon>Pentapetalae</taxon>
        <taxon>rosids</taxon>
        <taxon>fabids</taxon>
        <taxon>Fagales</taxon>
        <taxon>Fagaceae</taxon>
        <taxon>Castanea</taxon>
    </lineage>
</organism>
<keyword evidence="2" id="KW-1185">Reference proteome</keyword>
<name>A0A8J4RHY6_9ROSI</name>
<dbReference type="EMBL" id="JRKL02000548">
    <property type="protein sequence ID" value="KAF3970290.1"/>
    <property type="molecule type" value="Genomic_DNA"/>
</dbReference>
<evidence type="ECO:0000313" key="1">
    <source>
        <dbReference type="EMBL" id="KAF3970290.1"/>
    </source>
</evidence>
<accession>A0A8J4RHY6</accession>
<sequence>INLQQVAQGIENLNPPQNVFRSVAENAVQLSGSEGGFEGLVDELCSDEGLANEYIEMLRHELNRRVQGDPGQDNYSTTVQIILSLLVLDLLSQLGRDGVFVQLAEIDLAWSDLALRCVFCFSSSNAWPKYRGHEFGAKTRNVVEEKHW</sequence>
<dbReference type="AlphaFoldDB" id="A0A8J4RHY6"/>
<feature type="non-terminal residue" evidence="1">
    <location>
        <position position="1"/>
    </location>
</feature>
<dbReference type="OrthoDB" id="1596253at2759"/>
<evidence type="ECO:0000313" key="2">
    <source>
        <dbReference type="Proteomes" id="UP000737018"/>
    </source>
</evidence>